<gene>
    <name evidence="2" type="ORF">NCGR_LOCUS31177</name>
</gene>
<keyword evidence="1" id="KW-0732">Signal</keyword>
<dbReference type="OrthoDB" id="1850619at2759"/>
<keyword evidence="3" id="KW-1185">Reference proteome</keyword>
<reference evidence="2" key="1">
    <citation type="submission" date="2020-10" db="EMBL/GenBank/DDBJ databases">
        <authorList>
            <person name="Han B."/>
            <person name="Lu T."/>
            <person name="Zhao Q."/>
            <person name="Huang X."/>
            <person name="Zhao Y."/>
        </authorList>
    </citation>
    <scope>NUCLEOTIDE SEQUENCE</scope>
</reference>
<dbReference type="InterPro" id="IPR014710">
    <property type="entry name" value="RmlC-like_jellyroll"/>
</dbReference>
<name>A0A811PW97_9POAL</name>
<dbReference type="Proteomes" id="UP000604825">
    <property type="component" value="Unassembled WGS sequence"/>
</dbReference>
<protein>
    <recommendedName>
        <fullName evidence="4">Germin-like protein</fullName>
    </recommendedName>
</protein>
<comment type="caution">
    <text evidence="2">The sequence shown here is derived from an EMBL/GenBank/DDBJ whole genome shotgun (WGS) entry which is preliminary data.</text>
</comment>
<sequence>MAPSTYFLLASLLALATSQAIASDPGPLQDFCVADIHSPVKVNGFVCKDPMA</sequence>
<evidence type="ECO:0008006" key="4">
    <source>
        <dbReference type="Google" id="ProtNLM"/>
    </source>
</evidence>
<evidence type="ECO:0000256" key="1">
    <source>
        <dbReference type="SAM" id="SignalP"/>
    </source>
</evidence>
<evidence type="ECO:0000313" key="3">
    <source>
        <dbReference type="Proteomes" id="UP000604825"/>
    </source>
</evidence>
<evidence type="ECO:0000313" key="2">
    <source>
        <dbReference type="EMBL" id="CAD6246945.1"/>
    </source>
</evidence>
<proteinExistence type="predicted"/>
<organism evidence="2 3">
    <name type="scientific">Miscanthus lutarioriparius</name>
    <dbReference type="NCBI Taxonomy" id="422564"/>
    <lineage>
        <taxon>Eukaryota</taxon>
        <taxon>Viridiplantae</taxon>
        <taxon>Streptophyta</taxon>
        <taxon>Embryophyta</taxon>
        <taxon>Tracheophyta</taxon>
        <taxon>Spermatophyta</taxon>
        <taxon>Magnoliopsida</taxon>
        <taxon>Liliopsida</taxon>
        <taxon>Poales</taxon>
        <taxon>Poaceae</taxon>
        <taxon>PACMAD clade</taxon>
        <taxon>Panicoideae</taxon>
        <taxon>Andropogonodae</taxon>
        <taxon>Andropogoneae</taxon>
        <taxon>Saccharinae</taxon>
        <taxon>Miscanthus</taxon>
    </lineage>
</organism>
<dbReference type="EMBL" id="CAJGYO010000007">
    <property type="protein sequence ID" value="CAD6246945.1"/>
    <property type="molecule type" value="Genomic_DNA"/>
</dbReference>
<feature type="chain" id="PRO_5033044414" description="Germin-like protein" evidence="1">
    <location>
        <begin position="23"/>
        <end position="52"/>
    </location>
</feature>
<dbReference type="AlphaFoldDB" id="A0A811PW97"/>
<dbReference type="Gene3D" id="2.60.120.10">
    <property type="entry name" value="Jelly Rolls"/>
    <property type="match status" value="1"/>
</dbReference>
<feature type="signal peptide" evidence="1">
    <location>
        <begin position="1"/>
        <end position="22"/>
    </location>
</feature>
<accession>A0A811PW97</accession>